<dbReference type="NCBIfam" id="TIGR00011">
    <property type="entry name" value="YbaK_EbsC"/>
    <property type="match status" value="1"/>
</dbReference>
<dbReference type="PIRSF" id="PIRSF006181">
    <property type="entry name" value="EbsC_YbaK"/>
    <property type="match status" value="1"/>
</dbReference>
<dbReference type="SUPFAM" id="SSF55826">
    <property type="entry name" value="YbaK/ProRS associated domain"/>
    <property type="match status" value="1"/>
</dbReference>
<evidence type="ECO:0000256" key="4">
    <source>
        <dbReference type="PIRNR" id="PIRNR006181"/>
    </source>
</evidence>
<keyword evidence="3 4" id="KW-0456">Lyase</keyword>
<protein>
    <recommendedName>
        <fullName evidence="4">Cys-tRNA(Pro)/Cys-tRNA(Cys) deacylase</fullName>
        <ecNumber evidence="4">4.2.-.-</ecNumber>
    </recommendedName>
</protein>
<evidence type="ECO:0000256" key="3">
    <source>
        <dbReference type="ARBA" id="ARBA00023239"/>
    </source>
</evidence>
<accession>A0ABS1TAD1</accession>
<proteinExistence type="inferred from homology"/>
<dbReference type="Gene3D" id="3.90.960.10">
    <property type="entry name" value="YbaK/aminoacyl-tRNA synthetase-associated domain"/>
    <property type="match status" value="1"/>
</dbReference>
<keyword evidence="2 4" id="KW-0648">Protein biosynthesis</keyword>
<evidence type="ECO:0000259" key="5">
    <source>
        <dbReference type="Pfam" id="PF04073"/>
    </source>
</evidence>
<dbReference type="Proteomes" id="UP000632377">
    <property type="component" value="Unassembled WGS sequence"/>
</dbReference>
<comment type="caution">
    <text evidence="6">The sequence shown here is derived from an EMBL/GenBank/DDBJ whole genome shotgun (WGS) entry which is preliminary data.</text>
</comment>
<keyword evidence="7" id="KW-1185">Reference proteome</keyword>
<feature type="domain" description="YbaK/aminoacyl-tRNA synthetase-associated" evidence="5">
    <location>
        <begin position="36"/>
        <end position="147"/>
    </location>
</feature>
<dbReference type="EC" id="4.2.-.-" evidence="4"/>
<dbReference type="EMBL" id="JAESWC010000002">
    <property type="protein sequence ID" value="MBL4935616.1"/>
    <property type="molecule type" value="Genomic_DNA"/>
</dbReference>
<comment type="similarity">
    <text evidence="1 4">Belongs to the prolyl-tRNA editing family. YbaK/EbsC subfamily.</text>
</comment>
<dbReference type="Pfam" id="PF04073">
    <property type="entry name" value="tRNA_edit"/>
    <property type="match status" value="1"/>
</dbReference>
<gene>
    <name evidence="6" type="primary">ybaK</name>
    <name evidence="6" type="ORF">JK636_07575</name>
</gene>
<dbReference type="CDD" id="cd00002">
    <property type="entry name" value="YbaK_deacylase"/>
    <property type="match status" value="1"/>
</dbReference>
<dbReference type="PANTHER" id="PTHR30411:SF0">
    <property type="entry name" value="CYS-TRNA(PRO)_CYS-TRNA(CYS) DEACYLASE YBAK"/>
    <property type="match status" value="1"/>
</dbReference>
<evidence type="ECO:0000313" key="7">
    <source>
        <dbReference type="Proteomes" id="UP000632377"/>
    </source>
</evidence>
<dbReference type="InterPro" id="IPR007214">
    <property type="entry name" value="YbaK/aa-tRNA-synth-assoc-dom"/>
</dbReference>
<evidence type="ECO:0000313" key="6">
    <source>
        <dbReference type="EMBL" id="MBL4935616.1"/>
    </source>
</evidence>
<name>A0ABS1TAD1_9CLOT</name>
<dbReference type="InterPro" id="IPR004369">
    <property type="entry name" value="Prolyl-tRNA_editing_YbaK/EbsC"/>
</dbReference>
<dbReference type="RefSeq" id="WP_202748213.1">
    <property type="nucleotide sequence ID" value="NZ_JAESWC010000002.1"/>
</dbReference>
<dbReference type="PANTHER" id="PTHR30411">
    <property type="entry name" value="CYTOPLASMIC PROTEIN"/>
    <property type="match status" value="1"/>
</dbReference>
<evidence type="ECO:0000256" key="1">
    <source>
        <dbReference type="ARBA" id="ARBA00009798"/>
    </source>
</evidence>
<dbReference type="InterPro" id="IPR036754">
    <property type="entry name" value="YbaK/aa-tRNA-synt-asso_dom_sf"/>
</dbReference>
<organism evidence="6 7">
    <name type="scientific">Clostridium rhizosphaerae</name>
    <dbReference type="NCBI Taxonomy" id="2803861"/>
    <lineage>
        <taxon>Bacteria</taxon>
        <taxon>Bacillati</taxon>
        <taxon>Bacillota</taxon>
        <taxon>Clostridia</taxon>
        <taxon>Eubacteriales</taxon>
        <taxon>Clostridiaceae</taxon>
        <taxon>Clostridium</taxon>
    </lineage>
</organism>
<evidence type="ECO:0000256" key="2">
    <source>
        <dbReference type="ARBA" id="ARBA00022917"/>
    </source>
</evidence>
<reference evidence="6 7" key="1">
    <citation type="submission" date="2021-01" db="EMBL/GenBank/DDBJ databases">
        <title>Genome public.</title>
        <authorList>
            <person name="Liu C."/>
            <person name="Sun Q."/>
        </authorList>
    </citation>
    <scope>NUCLEOTIDE SEQUENCE [LARGE SCALE GENOMIC DNA]</scope>
    <source>
        <strain evidence="6 7">YIM B02515</strain>
    </source>
</reference>
<sequence length="166" mass="17975">MSNVKTNAMRILDKSGISYNTYNYDIGDGLIDGVSVANKIGKPAEQVYKTLVTQGTSREYYVFVIPVAKELDLKAAAKAVGEKAVEMIKVSDINKVTGYIRGGCSPIGMKKEYKTVLDRSCQELSTFIISAGKIGHQIELPPSDLKELIGCSIEDVVIKQPLTGGI</sequence>